<sequence length="166" mass="18286">MALKHGKLKWAEALVNGERIWKQSISGTGHREVSVSVTIRNSSSSYEYQRTVVVAAAHGEVYGFEPGSGEKLWESRLSGCGNTLPSIILDTSSPDVILVGCGNNLYTIDIHNGKTIWKKEISKSFFDSQYTTMATHQSSLHTAFLYTGLNNNPIAQCEEKEKSDSD</sequence>
<name>A0ACA9LVB8_9GLOM</name>
<dbReference type="EMBL" id="CAJVPT010007689">
    <property type="protein sequence ID" value="CAG8543786.1"/>
    <property type="molecule type" value="Genomic_DNA"/>
</dbReference>
<dbReference type="Proteomes" id="UP000789525">
    <property type="component" value="Unassembled WGS sequence"/>
</dbReference>
<protein>
    <submittedName>
        <fullName evidence="1">13891_t:CDS:1</fullName>
    </submittedName>
</protein>
<proteinExistence type="predicted"/>
<organism evidence="1 2">
    <name type="scientific">Acaulospora colombiana</name>
    <dbReference type="NCBI Taxonomy" id="27376"/>
    <lineage>
        <taxon>Eukaryota</taxon>
        <taxon>Fungi</taxon>
        <taxon>Fungi incertae sedis</taxon>
        <taxon>Mucoromycota</taxon>
        <taxon>Glomeromycotina</taxon>
        <taxon>Glomeromycetes</taxon>
        <taxon>Diversisporales</taxon>
        <taxon>Acaulosporaceae</taxon>
        <taxon>Acaulospora</taxon>
    </lineage>
</organism>
<evidence type="ECO:0000313" key="2">
    <source>
        <dbReference type="Proteomes" id="UP000789525"/>
    </source>
</evidence>
<accession>A0ACA9LVB8</accession>
<comment type="caution">
    <text evidence="1">The sequence shown here is derived from an EMBL/GenBank/DDBJ whole genome shotgun (WGS) entry which is preliminary data.</text>
</comment>
<evidence type="ECO:0000313" key="1">
    <source>
        <dbReference type="EMBL" id="CAG8543786.1"/>
    </source>
</evidence>
<gene>
    <name evidence="1" type="ORF">ACOLOM_LOCUS4572</name>
</gene>
<reference evidence="1" key="1">
    <citation type="submission" date="2021-06" db="EMBL/GenBank/DDBJ databases">
        <authorList>
            <person name="Kallberg Y."/>
            <person name="Tangrot J."/>
            <person name="Rosling A."/>
        </authorList>
    </citation>
    <scope>NUCLEOTIDE SEQUENCE</scope>
    <source>
        <strain evidence="1">CL356</strain>
    </source>
</reference>
<keyword evidence="2" id="KW-1185">Reference proteome</keyword>